<protein>
    <recommendedName>
        <fullName evidence="1">DUF659 domain-containing protein</fullName>
    </recommendedName>
</protein>
<dbReference type="InterPro" id="IPR007021">
    <property type="entry name" value="DUF659"/>
</dbReference>
<dbReference type="Pfam" id="PF04937">
    <property type="entry name" value="DUF659"/>
    <property type="match status" value="1"/>
</dbReference>
<organism evidence="2 3">
    <name type="scientific">Cardamine amara subsp. amara</name>
    <dbReference type="NCBI Taxonomy" id="228776"/>
    <lineage>
        <taxon>Eukaryota</taxon>
        <taxon>Viridiplantae</taxon>
        <taxon>Streptophyta</taxon>
        <taxon>Embryophyta</taxon>
        <taxon>Tracheophyta</taxon>
        <taxon>Spermatophyta</taxon>
        <taxon>Magnoliopsida</taxon>
        <taxon>eudicotyledons</taxon>
        <taxon>Gunneridae</taxon>
        <taxon>Pentapetalae</taxon>
        <taxon>rosids</taxon>
        <taxon>malvids</taxon>
        <taxon>Brassicales</taxon>
        <taxon>Brassicaceae</taxon>
        <taxon>Cardamineae</taxon>
        <taxon>Cardamine</taxon>
    </lineage>
</organism>
<accession>A0ABD1AI41</accession>
<name>A0ABD1AI41_CARAN</name>
<dbReference type="AlphaFoldDB" id="A0ABD1AI41"/>
<gene>
    <name evidence="2" type="ORF">V5N11_022662</name>
</gene>
<reference evidence="2 3" key="1">
    <citation type="submission" date="2024-04" db="EMBL/GenBank/DDBJ databases">
        <title>Genome assembly C_amara_ONT_v2.</title>
        <authorList>
            <person name="Yant L."/>
            <person name="Moore C."/>
            <person name="Slenker M."/>
        </authorList>
    </citation>
    <scope>NUCLEOTIDE SEQUENCE [LARGE SCALE GENOMIC DNA]</scope>
    <source>
        <tissue evidence="2">Leaf</tissue>
    </source>
</reference>
<proteinExistence type="predicted"/>
<dbReference type="EMBL" id="JBANAX010000665">
    <property type="protein sequence ID" value="KAL1198481.1"/>
    <property type="molecule type" value="Genomic_DNA"/>
</dbReference>
<keyword evidence="3" id="KW-1185">Reference proteome</keyword>
<dbReference type="PANTHER" id="PTHR32166:SF74">
    <property type="entry name" value="OS05G0256350 PROTEIN"/>
    <property type="match status" value="1"/>
</dbReference>
<evidence type="ECO:0000313" key="3">
    <source>
        <dbReference type="Proteomes" id="UP001558713"/>
    </source>
</evidence>
<evidence type="ECO:0000313" key="2">
    <source>
        <dbReference type="EMBL" id="KAL1198481.1"/>
    </source>
</evidence>
<feature type="domain" description="DUF659" evidence="1">
    <location>
        <begin position="1"/>
        <end position="79"/>
    </location>
</feature>
<sequence>MFRSSGDCSDDSHTAEYIYEYVKGCIEEIGVENVVQVVTDNAPNNMAAARLLKEKIPSIFWTSCAAHTNNLILESIAKL</sequence>
<dbReference type="InterPro" id="IPR012337">
    <property type="entry name" value="RNaseH-like_sf"/>
</dbReference>
<dbReference type="SUPFAM" id="SSF53098">
    <property type="entry name" value="Ribonuclease H-like"/>
    <property type="match status" value="1"/>
</dbReference>
<evidence type="ECO:0000259" key="1">
    <source>
        <dbReference type="Pfam" id="PF04937"/>
    </source>
</evidence>
<comment type="caution">
    <text evidence="2">The sequence shown here is derived from an EMBL/GenBank/DDBJ whole genome shotgun (WGS) entry which is preliminary data.</text>
</comment>
<dbReference type="Proteomes" id="UP001558713">
    <property type="component" value="Unassembled WGS sequence"/>
</dbReference>
<dbReference type="PANTHER" id="PTHR32166">
    <property type="entry name" value="OSJNBA0013A04.12 PROTEIN"/>
    <property type="match status" value="1"/>
</dbReference>